<dbReference type="KEGG" id="geh:HYN69_06815"/>
<proteinExistence type="inferred from homology"/>
<dbReference type="InterPro" id="IPR043129">
    <property type="entry name" value="ATPase_NBD"/>
</dbReference>
<evidence type="ECO:0000313" key="7">
    <source>
        <dbReference type="Proteomes" id="UP000244496"/>
    </source>
</evidence>
<dbReference type="InterPro" id="IPR050406">
    <property type="entry name" value="FGGY_Carb_Kinase"/>
</dbReference>
<dbReference type="GO" id="GO:0016301">
    <property type="term" value="F:kinase activity"/>
    <property type="evidence" value="ECO:0007669"/>
    <property type="project" value="UniProtKB-KW"/>
</dbReference>
<dbReference type="EMBL" id="CP028918">
    <property type="protein sequence ID" value="AWB48258.1"/>
    <property type="molecule type" value="Genomic_DNA"/>
</dbReference>
<evidence type="ECO:0000259" key="4">
    <source>
        <dbReference type="Pfam" id="PF00370"/>
    </source>
</evidence>
<gene>
    <name evidence="6" type="ORF">HYN69_06815</name>
</gene>
<dbReference type="OrthoDB" id="9786272at2"/>
<accession>A0A2S0UKB1</accession>
<dbReference type="InterPro" id="IPR018484">
    <property type="entry name" value="FGGY_N"/>
</dbReference>
<evidence type="ECO:0000313" key="6">
    <source>
        <dbReference type="EMBL" id="AWB48258.1"/>
    </source>
</evidence>
<dbReference type="RefSeq" id="WP_108435077.1">
    <property type="nucleotide sequence ID" value="NZ_CP028918.1"/>
</dbReference>
<dbReference type="Gene3D" id="3.30.420.40">
    <property type="match status" value="2"/>
</dbReference>
<evidence type="ECO:0000256" key="3">
    <source>
        <dbReference type="ARBA" id="ARBA00022777"/>
    </source>
</evidence>
<dbReference type="Pfam" id="PF21546">
    <property type="entry name" value="FGGY_C_2"/>
    <property type="match status" value="1"/>
</dbReference>
<dbReference type="CDD" id="cd07772">
    <property type="entry name" value="ASKHA_NBD_FGGY_NaCK-like"/>
    <property type="match status" value="1"/>
</dbReference>
<evidence type="ECO:0000259" key="5">
    <source>
        <dbReference type="Pfam" id="PF21546"/>
    </source>
</evidence>
<dbReference type="InterPro" id="IPR049382">
    <property type="entry name" value="FGGY_C_2"/>
</dbReference>
<name>A0A2S0UKB1_9RHOB</name>
<protein>
    <submittedName>
        <fullName evidence="6">Carbohydrate kinase</fullName>
    </submittedName>
</protein>
<dbReference type="PANTHER" id="PTHR43095">
    <property type="entry name" value="SUGAR KINASE"/>
    <property type="match status" value="1"/>
</dbReference>
<evidence type="ECO:0000256" key="2">
    <source>
        <dbReference type="ARBA" id="ARBA00022679"/>
    </source>
</evidence>
<organism evidence="6 7">
    <name type="scientific">Paragemmobacter aquarius</name>
    <dbReference type="NCBI Taxonomy" id="2169400"/>
    <lineage>
        <taxon>Bacteria</taxon>
        <taxon>Pseudomonadati</taxon>
        <taxon>Pseudomonadota</taxon>
        <taxon>Alphaproteobacteria</taxon>
        <taxon>Rhodobacterales</taxon>
        <taxon>Paracoccaceae</taxon>
        <taxon>Paragemmobacter</taxon>
    </lineage>
</organism>
<dbReference type="GO" id="GO:0005975">
    <property type="term" value="P:carbohydrate metabolic process"/>
    <property type="evidence" value="ECO:0007669"/>
    <property type="project" value="InterPro"/>
</dbReference>
<reference evidence="6 7" key="1">
    <citation type="submission" date="2018-04" db="EMBL/GenBank/DDBJ databases">
        <title>Genome sequencing of Gemmobacter.</title>
        <authorList>
            <person name="Yi H."/>
            <person name="Baek M.-G."/>
        </authorList>
    </citation>
    <scope>NUCLEOTIDE SEQUENCE [LARGE SCALE GENOMIC DNA]</scope>
    <source>
        <strain evidence="6 7">HYN0069</strain>
    </source>
</reference>
<dbReference type="PANTHER" id="PTHR43095:SF5">
    <property type="entry name" value="XYLULOSE KINASE"/>
    <property type="match status" value="1"/>
</dbReference>
<dbReference type="SUPFAM" id="SSF53067">
    <property type="entry name" value="Actin-like ATPase domain"/>
    <property type="match status" value="2"/>
</dbReference>
<feature type="domain" description="Carbohydrate kinase FGGY C-terminal" evidence="5">
    <location>
        <begin position="247"/>
        <end position="418"/>
    </location>
</feature>
<sequence length="455" mass="47888">MTRIAVIDIGKTNAKLALVDLEARREIAVVTRPNSVLAGPPYPHFDTEGHWQFLLAGLRDFHASHGIDAISVTTHGAAAALLATDGSLAAPVLDYEHSGPDTFAQEYNALRPDFDVTGSPRLPMGLNLGAQLHWQFATDPALHDRTAHIVTYPQYWGFRLTGEVASDVTSIGCHTDLWNPFAGCFSPLVDRLGLSGKLAPTRASGEILGTITRGVAQATGLPLTTRVATGIHDSNASLLPHLIDRPAPFSVVSTGTWVISMAVGGDAVPLDPARDTLVNVNAFGQPVPSARFMGGREYETLRQPSAATDADLAAVLGAGVRLLPSVQQGSGPFPKALAEWRPAEPQNANVCEVAIGHYLALMTAECLSMTGAKGPVLVEGPFARNRWYTAMLATATGRAVVTSPSQTGTAIGAALLFGGSAQHAAPEVPPMPDAVLRQLAGLWRADVAGRGLHIQ</sequence>
<keyword evidence="7" id="KW-1185">Reference proteome</keyword>
<comment type="similarity">
    <text evidence="1">Belongs to the FGGY kinase family.</text>
</comment>
<feature type="domain" description="Carbohydrate kinase FGGY N-terminal" evidence="4">
    <location>
        <begin position="5"/>
        <end position="239"/>
    </location>
</feature>
<dbReference type="Pfam" id="PF00370">
    <property type="entry name" value="FGGY_N"/>
    <property type="match status" value="1"/>
</dbReference>
<keyword evidence="3 6" id="KW-0418">Kinase</keyword>
<dbReference type="AlphaFoldDB" id="A0A2S0UKB1"/>
<evidence type="ECO:0000256" key="1">
    <source>
        <dbReference type="ARBA" id="ARBA00009156"/>
    </source>
</evidence>
<dbReference type="Proteomes" id="UP000244496">
    <property type="component" value="Chromosome"/>
</dbReference>
<keyword evidence="2" id="KW-0808">Transferase</keyword>